<comment type="caution">
    <text evidence="2">The sequence shown here is derived from an EMBL/GenBank/DDBJ whole genome shotgun (WGS) entry which is preliminary data.</text>
</comment>
<dbReference type="EMBL" id="DF933811">
    <property type="protein sequence ID" value="GAM34711.1"/>
    <property type="molecule type" value="Genomic_DNA"/>
</dbReference>
<feature type="region of interest" description="Disordered" evidence="1">
    <location>
        <begin position="51"/>
        <end position="116"/>
    </location>
</feature>
<evidence type="ECO:0000256" key="1">
    <source>
        <dbReference type="SAM" id="MobiDB-lite"/>
    </source>
</evidence>
<protein>
    <submittedName>
        <fullName evidence="2">Uncharacterized protein</fullName>
    </submittedName>
</protein>
<sequence length="830" mass="93360">MAEASSSVVVTDVQSTPRPVDEIKEYEKILRISEEIFAGTHPRLKVPEQFVRKAPSRPQQPSIAPAVTETSRDQHTKLAPVKPSVAESRPPQPQTVLSAVSPARTPSSVVPKPASGLDPIFLTKSDDLVRAEIQLERRRIENTLKEQFERSKNEAKQKAILEARSDLDVTEILNKALQIVKPLPSPDEQVVHDAVIPSDSVDENSLYSSRAPDSPLTWDYEKQAPSEPDRHALGQIKGKAPQVDGRKAVDAGSRILQGTTDTAILPQSRNQPVPTEPNQQQEEMVLDEPEYSPPEPTVPAVEVGPDDEYQPPEVLDSTRQATFGPQPSTISSNLRVVRNHITSPAAPQPSRVSPLATAKAPAVHRILSARPRERDYIDGDASDSYSRPTSPEGPAQQHLLPRKRRRVQEPRDRIEVRPAETAETHVKLEPVSPPPFHDTPPSRAYRASEHPVYIDISSPQYVPSVDRREYISKEPFHELDPRYESSGRGYVTPAEASVRAVSRLSTRRPVRDNQDLRRVASLHNARNPDNAPHEIIEPVLRPQSAARASPFTVVERQPVEKPTYYEEVIPTYSRRYSQYEDYPPSSRYREYYVDDGAAPRFIEPAPPRRIVVDEYGNQYYEMVPAPKIRREPMPTRVVRPDEYTERAYIRSASDRAPSIIDDGYGGRQYIQEMAPPSGTYRRLADHGRNISENQRLYPARAVVDRESVFRSGSVAIDYAPAPRQATTYIEEEIPRNRLVRTSSVRPPSSRYEPQHREGLHRVSSVRPGGREVSVYMDEDGHHVAREYSERPGYTAGARPERASRYITEEFGTRGVIEGAGDVVHRVAPRY</sequence>
<keyword evidence="3" id="KW-1185">Reference proteome</keyword>
<feature type="region of interest" description="Disordered" evidence="1">
    <location>
        <begin position="201"/>
        <end position="443"/>
    </location>
</feature>
<dbReference type="AlphaFoldDB" id="A0A6V8H097"/>
<feature type="compositionally biased region" description="Polar residues" evidence="1">
    <location>
        <begin position="317"/>
        <end position="334"/>
    </location>
</feature>
<feature type="compositionally biased region" description="Basic and acidic residues" evidence="1">
    <location>
        <begin position="407"/>
        <end position="428"/>
    </location>
</feature>
<gene>
    <name evidence="2" type="ORF">TCE0_015f02461</name>
</gene>
<feature type="compositionally biased region" description="Polar residues" evidence="1">
    <location>
        <begin position="94"/>
        <end position="108"/>
    </location>
</feature>
<feature type="compositionally biased region" description="Polar residues" evidence="1">
    <location>
        <begin position="256"/>
        <end position="282"/>
    </location>
</feature>
<feature type="compositionally biased region" description="Low complexity" evidence="1">
    <location>
        <begin position="741"/>
        <end position="750"/>
    </location>
</feature>
<accession>A0A6V8H097</accession>
<dbReference type="Proteomes" id="UP000053095">
    <property type="component" value="Unassembled WGS sequence"/>
</dbReference>
<reference evidence="3" key="1">
    <citation type="journal article" date="2015" name="Genome Announc.">
        <title>Draft genome sequence of Talaromyces cellulolyticus strain Y-94, a source of lignocellulosic biomass-degrading enzymes.</title>
        <authorList>
            <person name="Fujii T."/>
            <person name="Koike H."/>
            <person name="Sawayama S."/>
            <person name="Yano S."/>
            <person name="Inoue H."/>
        </authorList>
    </citation>
    <scope>NUCLEOTIDE SEQUENCE [LARGE SCALE GENOMIC DNA]</scope>
    <source>
        <strain evidence="3">Y-94</strain>
    </source>
</reference>
<evidence type="ECO:0000313" key="3">
    <source>
        <dbReference type="Proteomes" id="UP000053095"/>
    </source>
</evidence>
<evidence type="ECO:0000313" key="2">
    <source>
        <dbReference type="EMBL" id="GAM34711.1"/>
    </source>
</evidence>
<feature type="region of interest" description="Disordered" evidence="1">
    <location>
        <begin position="741"/>
        <end position="761"/>
    </location>
</feature>
<feature type="compositionally biased region" description="Basic and acidic residues" evidence="1">
    <location>
        <begin position="219"/>
        <end position="232"/>
    </location>
</feature>
<name>A0A6V8H097_TALPI</name>
<organism evidence="2 3">
    <name type="scientific">Talaromyces pinophilus</name>
    <name type="common">Penicillium pinophilum</name>
    <dbReference type="NCBI Taxonomy" id="128442"/>
    <lineage>
        <taxon>Eukaryota</taxon>
        <taxon>Fungi</taxon>
        <taxon>Dikarya</taxon>
        <taxon>Ascomycota</taxon>
        <taxon>Pezizomycotina</taxon>
        <taxon>Eurotiomycetes</taxon>
        <taxon>Eurotiomycetidae</taxon>
        <taxon>Eurotiales</taxon>
        <taxon>Trichocomaceae</taxon>
        <taxon>Talaromyces</taxon>
        <taxon>Talaromyces sect. Talaromyces</taxon>
    </lineage>
</organism>
<proteinExistence type="predicted"/>